<organism evidence="1 2">
    <name type="scientific">Reticulomyxa filosa</name>
    <dbReference type="NCBI Taxonomy" id="46433"/>
    <lineage>
        <taxon>Eukaryota</taxon>
        <taxon>Sar</taxon>
        <taxon>Rhizaria</taxon>
        <taxon>Retaria</taxon>
        <taxon>Foraminifera</taxon>
        <taxon>Monothalamids</taxon>
        <taxon>Reticulomyxidae</taxon>
        <taxon>Reticulomyxa</taxon>
    </lineage>
</organism>
<evidence type="ECO:0000313" key="2">
    <source>
        <dbReference type="Proteomes" id="UP000023152"/>
    </source>
</evidence>
<accession>X6P564</accession>
<comment type="caution">
    <text evidence="1">The sequence shown here is derived from an EMBL/GenBank/DDBJ whole genome shotgun (WGS) entry which is preliminary data.</text>
</comment>
<sequence>MYVHMYTYTYIHTYMYMFMLNVKQRGGGGKKKKEKKKKKTGPEIIRCEVAVRKMWNKRDGDSGMELTSGHGIGAAVKVIEEGKSGDGFEEVAKRVDEQRLINRWILHPNMIVCVDNVPGAFFGDGQLLQCVFGGELEIDDEYVRSIATEIGGQVIH</sequence>
<dbReference type="Proteomes" id="UP000023152">
    <property type="component" value="Unassembled WGS sequence"/>
</dbReference>
<name>X6P564_RETFI</name>
<evidence type="ECO:0000313" key="1">
    <source>
        <dbReference type="EMBL" id="ETO33690.1"/>
    </source>
</evidence>
<dbReference type="AlphaFoldDB" id="X6P564"/>
<gene>
    <name evidence="1" type="ORF">RFI_03409</name>
</gene>
<dbReference type="EMBL" id="ASPP01003195">
    <property type="protein sequence ID" value="ETO33690.1"/>
    <property type="molecule type" value="Genomic_DNA"/>
</dbReference>
<protein>
    <submittedName>
        <fullName evidence="1">Uncharacterized protein</fullName>
    </submittedName>
</protein>
<proteinExistence type="predicted"/>
<reference evidence="1 2" key="1">
    <citation type="journal article" date="2013" name="Curr. Biol.">
        <title>The Genome of the Foraminiferan Reticulomyxa filosa.</title>
        <authorList>
            <person name="Glockner G."/>
            <person name="Hulsmann N."/>
            <person name="Schleicher M."/>
            <person name="Noegel A.A."/>
            <person name="Eichinger L."/>
            <person name="Gallinger C."/>
            <person name="Pawlowski J."/>
            <person name="Sierra R."/>
            <person name="Euteneuer U."/>
            <person name="Pillet L."/>
            <person name="Moustafa A."/>
            <person name="Platzer M."/>
            <person name="Groth M."/>
            <person name="Szafranski K."/>
            <person name="Schliwa M."/>
        </authorList>
    </citation>
    <scope>NUCLEOTIDE SEQUENCE [LARGE SCALE GENOMIC DNA]</scope>
</reference>
<keyword evidence="2" id="KW-1185">Reference proteome</keyword>